<protein>
    <submittedName>
        <fullName evidence="2">GNAT family N-acetyltransferase</fullName>
    </submittedName>
</protein>
<accession>A0A7X3CVG7</accession>
<dbReference type="SUPFAM" id="SSF55729">
    <property type="entry name" value="Acyl-CoA N-acyltransferases (Nat)"/>
    <property type="match status" value="1"/>
</dbReference>
<dbReference type="PANTHER" id="PTHR43072">
    <property type="entry name" value="N-ACETYLTRANSFERASE"/>
    <property type="match status" value="1"/>
</dbReference>
<dbReference type="AlphaFoldDB" id="A0A7X3CVG7"/>
<dbReference type="InterPro" id="IPR000182">
    <property type="entry name" value="GNAT_dom"/>
</dbReference>
<dbReference type="PROSITE" id="PS51186">
    <property type="entry name" value="GNAT"/>
    <property type="match status" value="1"/>
</dbReference>
<dbReference type="CDD" id="cd04301">
    <property type="entry name" value="NAT_SF"/>
    <property type="match status" value="1"/>
</dbReference>
<gene>
    <name evidence="2" type="ORF">GNP93_24540</name>
</gene>
<dbReference type="GO" id="GO:0016747">
    <property type="term" value="F:acyltransferase activity, transferring groups other than amino-acyl groups"/>
    <property type="evidence" value="ECO:0007669"/>
    <property type="project" value="InterPro"/>
</dbReference>
<proteinExistence type="predicted"/>
<dbReference type="Gene3D" id="3.40.630.30">
    <property type="match status" value="1"/>
</dbReference>
<dbReference type="EMBL" id="WNZX01000032">
    <property type="protein sequence ID" value="MUG73781.1"/>
    <property type="molecule type" value="Genomic_DNA"/>
</dbReference>
<sequence>MLVTSYQVRSFQLSDSVAVTELFRNVMSDDCYDETMAAFARQLSWDSELILVAEEEQKIVGVIVGTIDKQQAYYYRIAVGQEYQRRGIGQALIEALRQRFVGRKVHRIMVTVDVHNEVVLPVYEKAGYGSDDFSRNPHRLSIVNG</sequence>
<reference evidence="2 3" key="1">
    <citation type="submission" date="2019-11" db="EMBL/GenBank/DDBJ databases">
        <title>Draft genome sequences of five Paenibacillus species of dairy origin.</title>
        <authorList>
            <person name="Olajide A.M."/>
            <person name="Chen S."/>
            <person name="Lapointe G."/>
        </authorList>
    </citation>
    <scope>NUCLEOTIDE SEQUENCE [LARGE SCALE GENOMIC DNA]</scope>
    <source>
        <strain evidence="2 3">2CS3</strain>
    </source>
</reference>
<evidence type="ECO:0000313" key="3">
    <source>
        <dbReference type="Proteomes" id="UP000450917"/>
    </source>
</evidence>
<comment type="caution">
    <text evidence="2">The sequence shown here is derived from an EMBL/GenBank/DDBJ whole genome shotgun (WGS) entry which is preliminary data.</text>
</comment>
<name>A0A7X3CVG7_9BACL</name>
<keyword evidence="2" id="KW-0808">Transferase</keyword>
<evidence type="ECO:0000313" key="2">
    <source>
        <dbReference type="EMBL" id="MUG73781.1"/>
    </source>
</evidence>
<feature type="domain" description="N-acetyltransferase" evidence="1">
    <location>
        <begin position="6"/>
        <end position="145"/>
    </location>
</feature>
<organism evidence="2 3">
    <name type="scientific">Paenibacillus validus</name>
    <dbReference type="NCBI Taxonomy" id="44253"/>
    <lineage>
        <taxon>Bacteria</taxon>
        <taxon>Bacillati</taxon>
        <taxon>Bacillota</taxon>
        <taxon>Bacilli</taxon>
        <taxon>Bacillales</taxon>
        <taxon>Paenibacillaceae</taxon>
        <taxon>Paenibacillus</taxon>
    </lineage>
</organism>
<dbReference type="Proteomes" id="UP000450917">
    <property type="component" value="Unassembled WGS sequence"/>
</dbReference>
<dbReference type="RefSeq" id="WP_054798404.1">
    <property type="nucleotide sequence ID" value="NZ_JARTHJ010000213.1"/>
</dbReference>
<dbReference type="Pfam" id="PF00583">
    <property type="entry name" value="Acetyltransf_1"/>
    <property type="match status" value="1"/>
</dbReference>
<dbReference type="InterPro" id="IPR016181">
    <property type="entry name" value="Acyl_CoA_acyltransferase"/>
</dbReference>
<evidence type="ECO:0000259" key="1">
    <source>
        <dbReference type="PROSITE" id="PS51186"/>
    </source>
</evidence>
<keyword evidence="3" id="KW-1185">Reference proteome</keyword>